<dbReference type="Pfam" id="PF19516">
    <property type="entry name" value="DUF6049"/>
    <property type="match status" value="1"/>
</dbReference>
<name>A0A9X2KBH2_9MICO</name>
<dbReference type="InterPro" id="IPR046112">
    <property type="entry name" value="DUF6049"/>
</dbReference>
<accession>A0A9X2KBH2</accession>
<evidence type="ECO:0000313" key="4">
    <source>
        <dbReference type="Proteomes" id="UP001139722"/>
    </source>
</evidence>
<proteinExistence type="predicted"/>
<keyword evidence="2" id="KW-1133">Transmembrane helix</keyword>
<dbReference type="OrthoDB" id="4985746at2"/>
<keyword evidence="4" id="KW-1185">Reference proteome</keyword>
<protein>
    <recommendedName>
        <fullName evidence="5">2-oxoglutarate dehydrogenase</fullName>
    </recommendedName>
</protein>
<feature type="compositionally biased region" description="Low complexity" evidence="1">
    <location>
        <begin position="807"/>
        <end position="820"/>
    </location>
</feature>
<reference evidence="3" key="1">
    <citation type="submission" date="2022-06" db="EMBL/GenBank/DDBJ databases">
        <title>Sequencing the genomes of 1000 actinobacteria strains.</title>
        <authorList>
            <person name="Klenk H.-P."/>
        </authorList>
    </citation>
    <scope>NUCLEOTIDE SEQUENCE</scope>
    <source>
        <strain evidence="3">DSM 22016</strain>
    </source>
</reference>
<gene>
    <name evidence="3" type="ORF">BJ978_001037</name>
</gene>
<sequence>MVADSHAGRRRARRRFGSTGASGAHDRSAATTGAPLGRADDARAGGLGRNRWLRRGLFAAAALGVSAAVVVPLAAQAGGVDAVASIRDVLVGAAVPGAVRDADPASSADGSTPAAAFAAPDTGAEGVEISIAPTTSTSFTPGAAGSTVAVSVELENLSGSFLDAGTLELVRAGSAIDDGDELDAWLASAAATTGFGSGAVSLATSPTRALATGGVTQVVFDVPAQAFDALAGSPVIGLGAQFSVGDLTVSTQTSALANTASPGSGAAPIALVAPLTVPAETSGLIGADELAEWTAPAGLLTRQLDALAGRDIAIGIDPRIIVSIRSLGTAAPPEALEWLQRLADVPNETFPLAYADADLAVQSQIGLPAPLAPVSFADVLDPDDFATDPATGDTGMIGADPLEATDEAEDGGEAGGDDGSAAQDPADSPTPVPTEPVSPVPDTEQLLDWPYTRADIAWPGDRTVAPGDISFFNAAGLTTTILDAANVEPLIGADASALVDGGTAIVSDDDLTAAVRTAASATSDIEWRDATGEVLARAALDGATGSGSPLLATFGRDADAVPERVGDLVAELTDSPFVAPTGLAQAIGAPPTARTLVDSVEGDARLALVRSMVAAETEVDAFATVLADVDDLVAPTRREMLALLDVGWLAAPTEWAGSAAEWTAAQRELVDSVSVVPSSTVLVVASSTGIPVTVQNTSEYPVIVEVDVAPSNGRLVVDEPVQVTVEPASRNTVSVPVAAGVGNGEVLLTVSLRSLSGVPVGSTAVIQADVQADWEGLGAAILGGILIVVFGIGIWRNIRRRRRQRAADAAAAAEPTTETDAPIEPDTDQGPESGRRLDG</sequence>
<keyword evidence="2" id="KW-0472">Membrane</keyword>
<dbReference type="RefSeq" id="WP_156998473.1">
    <property type="nucleotide sequence ID" value="NZ_JAMZDY010000001.1"/>
</dbReference>
<evidence type="ECO:0000256" key="1">
    <source>
        <dbReference type="SAM" id="MobiDB-lite"/>
    </source>
</evidence>
<organism evidence="3 4">
    <name type="scientific">Agromyces terreus</name>
    <dbReference type="NCBI Taxonomy" id="424795"/>
    <lineage>
        <taxon>Bacteria</taxon>
        <taxon>Bacillati</taxon>
        <taxon>Actinomycetota</taxon>
        <taxon>Actinomycetes</taxon>
        <taxon>Micrococcales</taxon>
        <taxon>Microbacteriaceae</taxon>
        <taxon>Agromyces</taxon>
    </lineage>
</organism>
<dbReference type="AlphaFoldDB" id="A0A9X2KBH2"/>
<evidence type="ECO:0000313" key="3">
    <source>
        <dbReference type="EMBL" id="MCP2370361.1"/>
    </source>
</evidence>
<evidence type="ECO:0000256" key="2">
    <source>
        <dbReference type="SAM" id="Phobius"/>
    </source>
</evidence>
<feature type="transmembrane region" description="Helical" evidence="2">
    <location>
        <begin position="57"/>
        <end position="75"/>
    </location>
</feature>
<feature type="transmembrane region" description="Helical" evidence="2">
    <location>
        <begin position="776"/>
        <end position="795"/>
    </location>
</feature>
<dbReference type="EMBL" id="JAMZDY010000001">
    <property type="protein sequence ID" value="MCP2370361.1"/>
    <property type="molecule type" value="Genomic_DNA"/>
</dbReference>
<feature type="region of interest" description="Disordered" evidence="1">
    <location>
        <begin position="805"/>
        <end position="839"/>
    </location>
</feature>
<keyword evidence="2" id="KW-0812">Transmembrane</keyword>
<feature type="region of interest" description="Disordered" evidence="1">
    <location>
        <begin position="406"/>
        <end position="443"/>
    </location>
</feature>
<dbReference type="Proteomes" id="UP001139722">
    <property type="component" value="Unassembled WGS sequence"/>
</dbReference>
<feature type="compositionally biased region" description="Pro residues" evidence="1">
    <location>
        <begin position="428"/>
        <end position="439"/>
    </location>
</feature>
<comment type="caution">
    <text evidence="3">The sequence shown here is derived from an EMBL/GenBank/DDBJ whole genome shotgun (WGS) entry which is preliminary data.</text>
</comment>
<evidence type="ECO:0008006" key="5">
    <source>
        <dbReference type="Google" id="ProtNLM"/>
    </source>
</evidence>
<feature type="region of interest" description="Disordered" evidence="1">
    <location>
        <begin position="1"/>
        <end position="43"/>
    </location>
</feature>
<feature type="compositionally biased region" description="Acidic residues" evidence="1">
    <location>
        <begin position="406"/>
        <end position="416"/>
    </location>
</feature>